<dbReference type="Gene3D" id="2.120.10.80">
    <property type="entry name" value="Kelch-type beta propeller"/>
    <property type="match status" value="1"/>
</dbReference>
<organism evidence="2 3">
    <name type="scientific">Araneus ventricosus</name>
    <name type="common">Orbweaver spider</name>
    <name type="synonym">Epeira ventricosa</name>
    <dbReference type="NCBI Taxonomy" id="182803"/>
    <lineage>
        <taxon>Eukaryota</taxon>
        <taxon>Metazoa</taxon>
        <taxon>Ecdysozoa</taxon>
        <taxon>Arthropoda</taxon>
        <taxon>Chelicerata</taxon>
        <taxon>Arachnida</taxon>
        <taxon>Araneae</taxon>
        <taxon>Araneomorphae</taxon>
        <taxon>Entelegynae</taxon>
        <taxon>Araneoidea</taxon>
        <taxon>Araneidae</taxon>
        <taxon>Araneus</taxon>
    </lineage>
</organism>
<dbReference type="PANTHER" id="PTHR46375:SF3">
    <property type="entry name" value="KELCH REPEAT AND BTB DOMAIN-CONTAINING PROTEIN 13"/>
    <property type="match status" value="1"/>
</dbReference>
<sequence length="266" mass="30368">LVQLGRYVYMFDTSIDMSLVFDMLVEICLPMTPIFQTRCQYAVVSLNGFIYVLGGVFDDFNEIGDIERFDPSTEEWELVSSMVPMSLSEAVAMNGYIYAIGHVKGEPNPIMMVQVYDSASDMWSSVSAPKLFRPEITAVAFRGHLYLIGGDVFDSAPRSAEEYDPEKDVWIPMPDLPVAHLLPRAIVLKDVLIVYEENLVHRSCGGNIPPVYWDSENRTWHIIHESSPLRMIHMYRICTITEPNIIKGIVKQNRLESKRWVKSHFA</sequence>
<evidence type="ECO:0000313" key="2">
    <source>
        <dbReference type="EMBL" id="GBN21388.1"/>
    </source>
</evidence>
<dbReference type="InterPro" id="IPR052392">
    <property type="entry name" value="Kelch-BTB_domain-containing"/>
</dbReference>
<name>A0A4Y2M2W1_ARAVE</name>
<dbReference type="InterPro" id="IPR006652">
    <property type="entry name" value="Kelch_1"/>
</dbReference>
<dbReference type="Pfam" id="PF01344">
    <property type="entry name" value="Kelch_1"/>
    <property type="match status" value="2"/>
</dbReference>
<dbReference type="AlphaFoldDB" id="A0A4Y2M2W1"/>
<dbReference type="InterPro" id="IPR015915">
    <property type="entry name" value="Kelch-typ_b-propeller"/>
</dbReference>
<keyword evidence="3" id="KW-1185">Reference proteome</keyword>
<evidence type="ECO:0000313" key="3">
    <source>
        <dbReference type="Proteomes" id="UP000499080"/>
    </source>
</evidence>
<comment type="caution">
    <text evidence="2">The sequence shown here is derived from an EMBL/GenBank/DDBJ whole genome shotgun (WGS) entry which is preliminary data.</text>
</comment>
<dbReference type="OrthoDB" id="6413564at2759"/>
<accession>A0A4Y2M2W1</accession>
<dbReference type="Proteomes" id="UP000499080">
    <property type="component" value="Unassembled WGS sequence"/>
</dbReference>
<protein>
    <submittedName>
        <fullName evidence="2">Kelch-like protein 10</fullName>
    </submittedName>
</protein>
<evidence type="ECO:0000256" key="1">
    <source>
        <dbReference type="ARBA" id="ARBA00022441"/>
    </source>
</evidence>
<proteinExistence type="predicted"/>
<dbReference type="SMART" id="SM00612">
    <property type="entry name" value="Kelch"/>
    <property type="match status" value="3"/>
</dbReference>
<gene>
    <name evidence="2" type="primary">Klhl10_12</name>
    <name evidence="2" type="ORF">AVEN_139584_1</name>
</gene>
<dbReference type="SUPFAM" id="SSF117281">
    <property type="entry name" value="Kelch motif"/>
    <property type="match status" value="1"/>
</dbReference>
<reference evidence="2 3" key="1">
    <citation type="journal article" date="2019" name="Sci. Rep.">
        <title>Orb-weaving spider Araneus ventricosus genome elucidates the spidroin gene catalogue.</title>
        <authorList>
            <person name="Kono N."/>
            <person name="Nakamura H."/>
            <person name="Ohtoshi R."/>
            <person name="Moran D.A.P."/>
            <person name="Shinohara A."/>
            <person name="Yoshida Y."/>
            <person name="Fujiwara M."/>
            <person name="Mori M."/>
            <person name="Tomita M."/>
            <person name="Arakawa K."/>
        </authorList>
    </citation>
    <scope>NUCLEOTIDE SEQUENCE [LARGE SCALE GENOMIC DNA]</scope>
</reference>
<dbReference type="EMBL" id="BGPR01280045">
    <property type="protein sequence ID" value="GBN21388.1"/>
    <property type="molecule type" value="Genomic_DNA"/>
</dbReference>
<keyword evidence="1" id="KW-0880">Kelch repeat</keyword>
<dbReference type="PANTHER" id="PTHR46375">
    <property type="entry name" value="KELCH REPEAT AND BTB DOMAIN-CONTAINING PROTEIN 13-RELATED"/>
    <property type="match status" value="1"/>
</dbReference>
<feature type="non-terminal residue" evidence="2">
    <location>
        <position position="1"/>
    </location>
</feature>